<evidence type="ECO:0000256" key="1">
    <source>
        <dbReference type="SAM" id="MobiDB-lite"/>
    </source>
</evidence>
<gene>
    <name evidence="2" type="ORF">MNEG_12937</name>
</gene>
<evidence type="ECO:0000313" key="2">
    <source>
        <dbReference type="EMBL" id="KIY95025.1"/>
    </source>
</evidence>
<dbReference type="Proteomes" id="UP000054498">
    <property type="component" value="Unassembled WGS sequence"/>
</dbReference>
<protein>
    <submittedName>
        <fullName evidence="2">Uncharacterized protein</fullName>
    </submittedName>
</protein>
<organism evidence="2 3">
    <name type="scientific">Monoraphidium neglectum</name>
    <dbReference type="NCBI Taxonomy" id="145388"/>
    <lineage>
        <taxon>Eukaryota</taxon>
        <taxon>Viridiplantae</taxon>
        <taxon>Chlorophyta</taxon>
        <taxon>core chlorophytes</taxon>
        <taxon>Chlorophyceae</taxon>
        <taxon>CS clade</taxon>
        <taxon>Sphaeropleales</taxon>
        <taxon>Selenastraceae</taxon>
        <taxon>Monoraphidium</taxon>
    </lineage>
</organism>
<dbReference type="EMBL" id="KK103745">
    <property type="protein sequence ID" value="KIY95025.1"/>
    <property type="molecule type" value="Genomic_DNA"/>
</dbReference>
<keyword evidence="3" id="KW-1185">Reference proteome</keyword>
<feature type="compositionally biased region" description="Acidic residues" evidence="1">
    <location>
        <begin position="184"/>
        <end position="209"/>
    </location>
</feature>
<evidence type="ECO:0000313" key="3">
    <source>
        <dbReference type="Proteomes" id="UP000054498"/>
    </source>
</evidence>
<name>A0A0D2MJ48_9CHLO</name>
<dbReference type="KEGG" id="mng:MNEG_12937"/>
<dbReference type="AlphaFoldDB" id="A0A0D2MJ48"/>
<dbReference type="RefSeq" id="XP_013894045.1">
    <property type="nucleotide sequence ID" value="XM_014038591.1"/>
</dbReference>
<sequence length="295" mass="29327">MKGVREATTVTGSKQLQQARRQACGEADIWVNPREQRARPTCPLSQPKATLPSRLPVATAPKAERTLPDLMGSACCLLPLRPSELLVGPPCGAGGGEGPLQQAAAAVHASRARAGGGGGRSGGGALLGASDEAFLERGLWSPRCGGVCEGSGTGSGGRAAEGADDWTGNGGGAVAACGGGSESGYDDGWDDAGEEGEYGAEEEDEEEGDVAGCGRGHNGGGSACCWGDECCWEDTGRSRGSGSGGLSERVEFLAGFAGASGGGGGELGIDERSGSAWCCAAEIAAGYEEDSVLLG</sequence>
<dbReference type="GeneID" id="25730349"/>
<proteinExistence type="predicted"/>
<accession>A0A0D2MJ48</accession>
<feature type="region of interest" description="Disordered" evidence="1">
    <location>
        <begin position="183"/>
        <end position="210"/>
    </location>
</feature>
<reference evidence="2 3" key="1">
    <citation type="journal article" date="2013" name="BMC Genomics">
        <title>Reconstruction of the lipid metabolism for the microalga Monoraphidium neglectum from its genome sequence reveals characteristics suitable for biofuel production.</title>
        <authorList>
            <person name="Bogen C."/>
            <person name="Al-Dilaimi A."/>
            <person name="Albersmeier A."/>
            <person name="Wichmann J."/>
            <person name="Grundmann M."/>
            <person name="Rupp O."/>
            <person name="Lauersen K.J."/>
            <person name="Blifernez-Klassen O."/>
            <person name="Kalinowski J."/>
            <person name="Goesmann A."/>
            <person name="Mussgnug J.H."/>
            <person name="Kruse O."/>
        </authorList>
    </citation>
    <scope>NUCLEOTIDE SEQUENCE [LARGE SCALE GENOMIC DNA]</scope>
    <source>
        <strain evidence="2 3">SAG 48.87</strain>
    </source>
</reference>